<organism evidence="1 2">
    <name type="scientific">Modicella reniformis</name>
    <dbReference type="NCBI Taxonomy" id="1440133"/>
    <lineage>
        <taxon>Eukaryota</taxon>
        <taxon>Fungi</taxon>
        <taxon>Fungi incertae sedis</taxon>
        <taxon>Mucoromycota</taxon>
        <taxon>Mortierellomycotina</taxon>
        <taxon>Mortierellomycetes</taxon>
        <taxon>Mortierellales</taxon>
        <taxon>Mortierellaceae</taxon>
        <taxon>Modicella</taxon>
    </lineage>
</organism>
<dbReference type="AlphaFoldDB" id="A0A9P6IGH0"/>
<name>A0A9P6IGH0_9FUNG</name>
<accession>A0A9P6IGH0</accession>
<reference evidence="1" key="1">
    <citation type="journal article" date="2020" name="Fungal Divers.">
        <title>Resolving the Mortierellaceae phylogeny through synthesis of multi-gene phylogenetics and phylogenomics.</title>
        <authorList>
            <person name="Vandepol N."/>
            <person name="Liber J."/>
            <person name="Desiro A."/>
            <person name="Na H."/>
            <person name="Kennedy M."/>
            <person name="Barry K."/>
            <person name="Grigoriev I.V."/>
            <person name="Miller A.N."/>
            <person name="O'Donnell K."/>
            <person name="Stajich J.E."/>
            <person name="Bonito G."/>
        </authorList>
    </citation>
    <scope>NUCLEOTIDE SEQUENCE</scope>
    <source>
        <strain evidence="1">MES-2147</strain>
    </source>
</reference>
<evidence type="ECO:0000313" key="2">
    <source>
        <dbReference type="Proteomes" id="UP000749646"/>
    </source>
</evidence>
<keyword evidence="2" id="KW-1185">Reference proteome</keyword>
<gene>
    <name evidence="1" type="ORF">BGZ65_012833</name>
</gene>
<dbReference type="Proteomes" id="UP000749646">
    <property type="component" value="Unassembled WGS sequence"/>
</dbReference>
<dbReference type="OrthoDB" id="9970274at2759"/>
<proteinExistence type="predicted"/>
<sequence>MAPSTDSIYGQMAKLNLVWFLDVSTVFHGVPPGRYKIQWKLVLENNDSVLNGLEFRAVVADKDEIPPWDSNGPNAVSVIYREGWQWNHPATMGQSSQDPLLMQVPDILIIDDDHQNVLVQCRCHNTD</sequence>
<comment type="caution">
    <text evidence="1">The sequence shown here is derived from an EMBL/GenBank/DDBJ whole genome shotgun (WGS) entry which is preliminary data.</text>
</comment>
<protein>
    <submittedName>
        <fullName evidence="1">Uncharacterized protein</fullName>
    </submittedName>
</protein>
<dbReference type="EMBL" id="JAAAHW010011769">
    <property type="protein sequence ID" value="KAF9917581.1"/>
    <property type="molecule type" value="Genomic_DNA"/>
</dbReference>
<feature type="non-terminal residue" evidence="1">
    <location>
        <position position="127"/>
    </location>
</feature>
<evidence type="ECO:0000313" key="1">
    <source>
        <dbReference type="EMBL" id="KAF9917581.1"/>
    </source>
</evidence>